<protein>
    <submittedName>
        <fullName evidence="3">AbrB family transcriptional regulator</fullName>
    </submittedName>
</protein>
<organism evidence="3 4">
    <name type="scientific">Leucothrix pacifica</name>
    <dbReference type="NCBI Taxonomy" id="1247513"/>
    <lineage>
        <taxon>Bacteria</taxon>
        <taxon>Pseudomonadati</taxon>
        <taxon>Pseudomonadota</taxon>
        <taxon>Gammaproteobacteria</taxon>
        <taxon>Thiotrichales</taxon>
        <taxon>Thiotrichaceae</taxon>
        <taxon>Leucothrix</taxon>
    </lineage>
</organism>
<evidence type="ECO:0000313" key="4">
    <source>
        <dbReference type="Proteomes" id="UP000245539"/>
    </source>
</evidence>
<accession>A0A317C7Y2</accession>
<dbReference type="EMBL" id="QGKM01000108">
    <property type="protein sequence ID" value="PWQ92232.1"/>
    <property type="molecule type" value="Genomic_DNA"/>
</dbReference>
<dbReference type="SUPFAM" id="SSF89447">
    <property type="entry name" value="AbrB/MazE/MraZ-like"/>
    <property type="match status" value="1"/>
</dbReference>
<dbReference type="RefSeq" id="WP_109839852.1">
    <property type="nucleotide sequence ID" value="NZ_QGKM01000108.1"/>
</dbReference>
<keyword evidence="4" id="KW-1185">Reference proteome</keyword>
<comment type="caution">
    <text evidence="3">The sequence shown here is derived from an EMBL/GenBank/DDBJ whole genome shotgun (WGS) entry which is preliminary data.</text>
</comment>
<evidence type="ECO:0000256" key="1">
    <source>
        <dbReference type="PROSITE-ProRule" id="PRU01076"/>
    </source>
</evidence>
<dbReference type="PROSITE" id="PS51740">
    <property type="entry name" value="SPOVT_ABRB"/>
    <property type="match status" value="1"/>
</dbReference>
<dbReference type="GO" id="GO:0003677">
    <property type="term" value="F:DNA binding"/>
    <property type="evidence" value="ECO:0007669"/>
    <property type="project" value="UniProtKB-UniRule"/>
</dbReference>
<dbReference type="InterPro" id="IPR037914">
    <property type="entry name" value="SpoVT-AbrB_sf"/>
</dbReference>
<dbReference type="AlphaFoldDB" id="A0A317C7Y2"/>
<reference evidence="3 4" key="1">
    <citation type="submission" date="2018-05" db="EMBL/GenBank/DDBJ databases">
        <title>Leucothrix arctica sp. nov., isolated from Arctic seawater.</title>
        <authorList>
            <person name="Choi A."/>
            <person name="Baek K."/>
        </authorList>
    </citation>
    <scope>NUCLEOTIDE SEQUENCE [LARGE SCALE GENOMIC DNA]</scope>
    <source>
        <strain evidence="3 4">JCM 18388</strain>
    </source>
</reference>
<evidence type="ECO:0000259" key="2">
    <source>
        <dbReference type="PROSITE" id="PS51740"/>
    </source>
</evidence>
<dbReference type="SMART" id="SM00966">
    <property type="entry name" value="SpoVT_AbrB"/>
    <property type="match status" value="1"/>
</dbReference>
<dbReference type="Gene3D" id="2.10.260.10">
    <property type="match status" value="1"/>
</dbReference>
<dbReference type="Pfam" id="PF04014">
    <property type="entry name" value="MazE_antitoxin"/>
    <property type="match status" value="1"/>
</dbReference>
<dbReference type="OrthoDB" id="9809003at2"/>
<sequence length="85" mass="9579">MGVLVSTMTQKGQVTIPKDVREILHLVTGDKVEFLLNSHGEIVIKPVTRKVSEVAGILSKYKRRKSLTIEEMDNAVQQQFKNDIT</sequence>
<keyword evidence="1" id="KW-0238">DNA-binding</keyword>
<feature type="domain" description="SpoVT-AbrB" evidence="2">
    <location>
        <begin position="3"/>
        <end position="49"/>
    </location>
</feature>
<dbReference type="InterPro" id="IPR007159">
    <property type="entry name" value="SpoVT-AbrB_dom"/>
</dbReference>
<dbReference type="NCBIfam" id="TIGR01439">
    <property type="entry name" value="lp_hng_hel_AbrB"/>
    <property type="match status" value="1"/>
</dbReference>
<name>A0A317C7Y2_9GAMM</name>
<evidence type="ECO:0000313" key="3">
    <source>
        <dbReference type="EMBL" id="PWQ92232.1"/>
    </source>
</evidence>
<dbReference type="Proteomes" id="UP000245539">
    <property type="component" value="Unassembled WGS sequence"/>
</dbReference>
<gene>
    <name evidence="3" type="ORF">DKW60_22240</name>
</gene>
<proteinExistence type="predicted"/>